<organism evidence="3 4">
    <name type="scientific">Rhodobacter ferrooxidans</name>
    <dbReference type="NCBI Taxonomy" id="371731"/>
    <lineage>
        <taxon>Bacteria</taxon>
        <taxon>Pseudomonadati</taxon>
        <taxon>Pseudomonadota</taxon>
        <taxon>Alphaproteobacteria</taxon>
        <taxon>Rhodobacterales</taxon>
        <taxon>Rhodobacter group</taxon>
        <taxon>Rhodobacter</taxon>
    </lineage>
</organism>
<dbReference type="Proteomes" id="UP000010121">
    <property type="component" value="Unassembled WGS sequence"/>
</dbReference>
<dbReference type="InterPro" id="IPR002545">
    <property type="entry name" value="CheW-lke_dom"/>
</dbReference>
<dbReference type="GO" id="GO:0005829">
    <property type="term" value="C:cytosol"/>
    <property type="evidence" value="ECO:0007669"/>
    <property type="project" value="TreeGrafter"/>
</dbReference>
<reference evidence="3 4" key="1">
    <citation type="submission" date="2009-08" db="EMBL/GenBank/DDBJ databases">
        <title>The draft genome of Rhodobacter sp. SW2.</title>
        <authorList>
            <consortium name="US DOE Joint Genome Institute (JGI-PGF)"/>
            <person name="Lucas S."/>
            <person name="Copeland A."/>
            <person name="Lapidus A."/>
            <person name="Glavina del Rio T."/>
            <person name="Tice H."/>
            <person name="Bruce D."/>
            <person name="Goodwin L."/>
            <person name="Pitluck S."/>
            <person name="Larimer F."/>
            <person name="Land M.L."/>
            <person name="Hauser L."/>
            <person name="Emerson D."/>
        </authorList>
    </citation>
    <scope>NUCLEOTIDE SEQUENCE [LARGE SCALE GENOMIC DNA]</scope>
    <source>
        <strain evidence="3 4">SW2</strain>
    </source>
</reference>
<dbReference type="Gene3D" id="2.30.30.40">
    <property type="entry name" value="SH3 Domains"/>
    <property type="match status" value="1"/>
</dbReference>
<feature type="domain" description="CheW-like" evidence="2">
    <location>
        <begin position="21"/>
        <end position="166"/>
    </location>
</feature>
<dbReference type="Pfam" id="PF01584">
    <property type="entry name" value="CheW"/>
    <property type="match status" value="1"/>
</dbReference>
<dbReference type="PROSITE" id="PS50851">
    <property type="entry name" value="CHEW"/>
    <property type="match status" value="1"/>
</dbReference>
<comment type="caution">
    <text evidence="3">The sequence shown here is derived from an EMBL/GenBank/DDBJ whole genome shotgun (WGS) entry which is preliminary data.</text>
</comment>
<dbReference type="Gene3D" id="2.40.50.180">
    <property type="entry name" value="CheA-289, Domain 4"/>
    <property type="match status" value="1"/>
</dbReference>
<dbReference type="STRING" id="371731.Rsw2DRAFT_2950"/>
<dbReference type="PANTHER" id="PTHR22617:SF23">
    <property type="entry name" value="CHEMOTAXIS PROTEIN CHEW"/>
    <property type="match status" value="1"/>
</dbReference>
<dbReference type="AlphaFoldDB" id="C8S4H2"/>
<dbReference type="OrthoDB" id="3291462at2"/>
<dbReference type="RefSeq" id="WP_008032331.1">
    <property type="nucleotide sequence ID" value="NZ_ACYY01000025.1"/>
</dbReference>
<dbReference type="GO" id="GO:0006935">
    <property type="term" value="P:chemotaxis"/>
    <property type="evidence" value="ECO:0007669"/>
    <property type="project" value="InterPro"/>
</dbReference>
<evidence type="ECO:0000313" key="3">
    <source>
        <dbReference type="EMBL" id="EEW24139.1"/>
    </source>
</evidence>
<dbReference type="GO" id="GO:0007165">
    <property type="term" value="P:signal transduction"/>
    <property type="evidence" value="ECO:0007669"/>
    <property type="project" value="InterPro"/>
</dbReference>
<dbReference type="InterPro" id="IPR036061">
    <property type="entry name" value="CheW-like_dom_sf"/>
</dbReference>
<feature type="region of interest" description="Disordered" evidence="1">
    <location>
        <begin position="1"/>
        <end position="20"/>
    </location>
</feature>
<keyword evidence="4" id="KW-1185">Reference proteome</keyword>
<name>C8S4H2_9RHOB</name>
<dbReference type="SUPFAM" id="SSF50341">
    <property type="entry name" value="CheW-like"/>
    <property type="match status" value="1"/>
</dbReference>
<dbReference type="EMBL" id="ACYY01000025">
    <property type="protein sequence ID" value="EEW24139.1"/>
    <property type="molecule type" value="Genomic_DNA"/>
</dbReference>
<accession>C8S4H2</accession>
<gene>
    <name evidence="3" type="ORF">Rsw2DRAFT_2950</name>
</gene>
<evidence type="ECO:0000259" key="2">
    <source>
        <dbReference type="PROSITE" id="PS50851"/>
    </source>
</evidence>
<evidence type="ECO:0000256" key="1">
    <source>
        <dbReference type="SAM" id="MobiDB-lite"/>
    </source>
</evidence>
<dbReference type="eggNOG" id="COG0835">
    <property type="taxonomic scope" value="Bacteria"/>
</dbReference>
<dbReference type="InterPro" id="IPR039315">
    <property type="entry name" value="CheW"/>
</dbReference>
<dbReference type="SMART" id="SM00260">
    <property type="entry name" value="CheW"/>
    <property type="match status" value="1"/>
</dbReference>
<dbReference type="PANTHER" id="PTHR22617">
    <property type="entry name" value="CHEMOTAXIS SENSOR HISTIDINE KINASE-RELATED"/>
    <property type="match status" value="1"/>
</dbReference>
<sequence length="179" mass="18998">MTDVLERGGASGENPGAPTAGAQVLTLGVGDELFAVPVTRVQEILDLQPISRLPNAPGHLLGVINVRGEGVAVVDLRAVLHLPPQPDTEATRIVVLWVRNGSDTLVAALKADRVQEVTELDPGPLTALPQARLLRWEQQMVDGLGKINGAFVTVLDIDRMFDSHMLGLPDAADPARDVA</sequence>
<protein>
    <submittedName>
        <fullName evidence="3">CheW protein</fullName>
    </submittedName>
</protein>
<proteinExistence type="predicted"/>
<evidence type="ECO:0000313" key="4">
    <source>
        <dbReference type="Proteomes" id="UP000010121"/>
    </source>
</evidence>